<protein>
    <submittedName>
        <fullName evidence="1">Uncharacterized protein</fullName>
    </submittedName>
</protein>
<dbReference type="AlphaFoldDB" id="A0A174DZN2"/>
<evidence type="ECO:0000313" key="1">
    <source>
        <dbReference type="EMBL" id="CUO31011.1"/>
    </source>
</evidence>
<proteinExistence type="predicted"/>
<dbReference type="STRING" id="39482.ERS852491_01827"/>
<gene>
    <name evidence="1" type="ORF">ERS852491_01827</name>
</gene>
<sequence length="66" mass="7178">MQNSTIPNSRGRRGRGLLLVGAPAWTREMAASAANRDGFRKQAAYGEVLAQNEPSTRARTTFSQKA</sequence>
<reference evidence="1 2" key="1">
    <citation type="submission" date="2015-09" db="EMBL/GenBank/DDBJ databases">
        <authorList>
            <consortium name="Pathogen Informatics"/>
        </authorList>
    </citation>
    <scope>NUCLEOTIDE SEQUENCE [LARGE SCALE GENOMIC DNA]</scope>
    <source>
        <strain evidence="1 2">2789STDY5834876</strain>
    </source>
</reference>
<dbReference type="Proteomes" id="UP000095544">
    <property type="component" value="Unassembled WGS sequence"/>
</dbReference>
<accession>A0A174DZN2</accession>
<name>A0A174DZN2_9FIRM</name>
<organism evidence="1 2">
    <name type="scientific">Faecalicatena contorta</name>
    <dbReference type="NCBI Taxonomy" id="39482"/>
    <lineage>
        <taxon>Bacteria</taxon>
        <taxon>Bacillati</taxon>
        <taxon>Bacillota</taxon>
        <taxon>Clostridia</taxon>
        <taxon>Lachnospirales</taxon>
        <taxon>Lachnospiraceae</taxon>
        <taxon>Faecalicatena</taxon>
    </lineage>
</organism>
<evidence type="ECO:0000313" key="2">
    <source>
        <dbReference type="Proteomes" id="UP000095544"/>
    </source>
</evidence>
<dbReference type="EMBL" id="CYZU01000014">
    <property type="protein sequence ID" value="CUO31011.1"/>
    <property type="molecule type" value="Genomic_DNA"/>
</dbReference>